<keyword evidence="2" id="KW-1185">Reference proteome</keyword>
<evidence type="ECO:0000313" key="1">
    <source>
        <dbReference type="EMBL" id="KAK9001714.1"/>
    </source>
</evidence>
<sequence>MVDRNRNAKWRKIWALRVPQRVRVFMWLAAHQSHLTNVERVKRHLADIDGGPEDIDHILDVDHVERKSILERGDRLIADCGMAFGTPQQRILNASSNAHLWEGPCWGWVKRNVDAAC</sequence>
<dbReference type="Proteomes" id="UP001396334">
    <property type="component" value="Unassembled WGS sequence"/>
</dbReference>
<name>A0ABR2QM62_9ROSI</name>
<dbReference type="EMBL" id="JBBPBN010000036">
    <property type="protein sequence ID" value="KAK9001714.1"/>
    <property type="molecule type" value="Genomic_DNA"/>
</dbReference>
<accession>A0ABR2QM62</accession>
<reference evidence="1 2" key="1">
    <citation type="journal article" date="2024" name="G3 (Bethesda)">
        <title>Genome assembly of Hibiscus sabdariffa L. provides insights into metabolisms of medicinal natural products.</title>
        <authorList>
            <person name="Kim T."/>
        </authorList>
    </citation>
    <scope>NUCLEOTIDE SEQUENCE [LARGE SCALE GENOMIC DNA]</scope>
    <source>
        <strain evidence="1">TK-2024</strain>
        <tissue evidence="1">Old leaves</tissue>
    </source>
</reference>
<comment type="caution">
    <text evidence="1">The sequence shown here is derived from an EMBL/GenBank/DDBJ whole genome shotgun (WGS) entry which is preliminary data.</text>
</comment>
<proteinExistence type="predicted"/>
<organism evidence="1 2">
    <name type="scientific">Hibiscus sabdariffa</name>
    <name type="common">roselle</name>
    <dbReference type="NCBI Taxonomy" id="183260"/>
    <lineage>
        <taxon>Eukaryota</taxon>
        <taxon>Viridiplantae</taxon>
        <taxon>Streptophyta</taxon>
        <taxon>Embryophyta</taxon>
        <taxon>Tracheophyta</taxon>
        <taxon>Spermatophyta</taxon>
        <taxon>Magnoliopsida</taxon>
        <taxon>eudicotyledons</taxon>
        <taxon>Gunneridae</taxon>
        <taxon>Pentapetalae</taxon>
        <taxon>rosids</taxon>
        <taxon>malvids</taxon>
        <taxon>Malvales</taxon>
        <taxon>Malvaceae</taxon>
        <taxon>Malvoideae</taxon>
        <taxon>Hibiscus</taxon>
    </lineage>
</organism>
<evidence type="ECO:0008006" key="3">
    <source>
        <dbReference type="Google" id="ProtNLM"/>
    </source>
</evidence>
<gene>
    <name evidence="1" type="ORF">V6N11_083491</name>
</gene>
<evidence type="ECO:0000313" key="2">
    <source>
        <dbReference type="Proteomes" id="UP001396334"/>
    </source>
</evidence>
<protein>
    <recommendedName>
        <fullName evidence="3">Reverse transcriptase zinc-binding domain-containing protein</fullName>
    </recommendedName>
</protein>